<sequence length="123" mass="14281">MLTITESDLVRELAIKWEEVGLQVVKELVVPIIDNIYYDNYLEGRDSVRIDLAAYDPHNDKIIFVEAENGLYLPHPQIYLPFCNELYVLCPEDNSSFRDEQVEWSKKEGIGIIEMSEEKNIST</sequence>
<dbReference type="AlphaFoldDB" id="X1INR8"/>
<gene>
    <name evidence="1" type="ORF">S03H2_61509</name>
</gene>
<evidence type="ECO:0000313" key="1">
    <source>
        <dbReference type="EMBL" id="GAH84071.1"/>
    </source>
</evidence>
<organism evidence="1">
    <name type="scientific">marine sediment metagenome</name>
    <dbReference type="NCBI Taxonomy" id="412755"/>
    <lineage>
        <taxon>unclassified sequences</taxon>
        <taxon>metagenomes</taxon>
        <taxon>ecological metagenomes</taxon>
    </lineage>
</organism>
<accession>X1INR8</accession>
<protein>
    <submittedName>
        <fullName evidence="1">Uncharacterized protein</fullName>
    </submittedName>
</protein>
<comment type="caution">
    <text evidence="1">The sequence shown here is derived from an EMBL/GenBank/DDBJ whole genome shotgun (WGS) entry which is preliminary data.</text>
</comment>
<dbReference type="EMBL" id="BARU01039704">
    <property type="protein sequence ID" value="GAH84071.1"/>
    <property type="molecule type" value="Genomic_DNA"/>
</dbReference>
<reference evidence="1" key="1">
    <citation type="journal article" date="2014" name="Front. Microbiol.">
        <title>High frequency of phylogenetically diverse reductive dehalogenase-homologous genes in deep subseafloor sedimentary metagenomes.</title>
        <authorList>
            <person name="Kawai M."/>
            <person name="Futagami T."/>
            <person name="Toyoda A."/>
            <person name="Takaki Y."/>
            <person name="Nishi S."/>
            <person name="Hori S."/>
            <person name="Arai W."/>
            <person name="Tsubouchi T."/>
            <person name="Morono Y."/>
            <person name="Uchiyama I."/>
            <person name="Ito T."/>
            <person name="Fujiyama A."/>
            <person name="Inagaki F."/>
            <person name="Takami H."/>
        </authorList>
    </citation>
    <scope>NUCLEOTIDE SEQUENCE</scope>
    <source>
        <strain evidence="1">Expedition CK06-06</strain>
    </source>
</reference>
<proteinExistence type="predicted"/>
<name>X1INR8_9ZZZZ</name>
<feature type="non-terminal residue" evidence="1">
    <location>
        <position position="123"/>
    </location>
</feature>